<dbReference type="AlphaFoldDB" id="A0A1M7ZBY6"/>
<keyword evidence="1" id="KW-1133">Transmembrane helix</keyword>
<accession>A0A1M7ZBY6</accession>
<dbReference type="SUPFAM" id="SSF52317">
    <property type="entry name" value="Class I glutamine amidotransferase-like"/>
    <property type="match status" value="1"/>
</dbReference>
<feature type="transmembrane region" description="Helical" evidence="1">
    <location>
        <begin position="12"/>
        <end position="32"/>
    </location>
</feature>
<dbReference type="STRING" id="1123029.SAMN02745172_01020"/>
<evidence type="ECO:0000256" key="1">
    <source>
        <dbReference type="SAM" id="Phobius"/>
    </source>
</evidence>
<protein>
    <recommendedName>
        <fullName evidence="4">Glutamine amidotransferase</fullName>
    </recommendedName>
</protein>
<gene>
    <name evidence="2" type="ORF">SAMN02745172_01020</name>
</gene>
<sequence length="701" mass="75292">MNWSFAFAPLVPLWLIAGFAAVVVALAGIALVRRMRGAVVRLVAGLALAAALANPSLVDEKRTPLSSVAAIVVDRSQSQELGTRAAATEAARKAIEQAIAGQRNVEVREIDVPPARAGAAADGTRLFDALANGLSDVPPDRVAGAVLITDGQVHDVPAPAALGFNAPVHALVTGKADEIDRRLVLERAPRFGLVGTRQTVRLKVEDTAGSQQADARLTVRRDGETVGTQTVPVGRSVDIGIDIAHGGQNIFEFEVEPLAGELTEANNTAVAIVDGVRENLRVLLVSGEPHAGERTWRNLLKSDASVDLVHFTILRPPEKQDGTPINELSLIAFPTRELFSTKINEFDLIIFDRYHQRGILPLVYFDNIAEYVRKGGAVLVSEGPPQDPETFTGATLFETPLGSVLPAEPTGRVIEEPFRPGITETGKHHPVTRDLPGSASNPPAWSQWFRMIDANPSSGQTIMNGAEGRPLLILGREGEGRTAALLSDHAWLWARGYEGGGPHVQLLRRLAHWLMKEPELEEEALRLSARGDGLVVERQTLGDKIGTITLTDPAGKTTAVAMKEIEPGLWRADVPASGVGLYLATDGERKALAHVGPPNPRELADVRSTTDVLKPIADATGGTVRRIETGDGKVEMPRVTMLRNAPRYGGDDWIALKTTDASVLDGLVKVPLFAGFLGLAVLLGLMSSTWLREGLRRFSRR</sequence>
<keyword evidence="3" id="KW-1185">Reference proteome</keyword>
<dbReference type="OrthoDB" id="9769144at2"/>
<keyword evidence="1" id="KW-0812">Transmembrane</keyword>
<dbReference type="PANTHER" id="PTHR37947">
    <property type="entry name" value="BLL2462 PROTEIN"/>
    <property type="match status" value="1"/>
</dbReference>
<organism evidence="2 3">
    <name type="scientific">Pseudoxanthobacter soli DSM 19599</name>
    <dbReference type="NCBI Taxonomy" id="1123029"/>
    <lineage>
        <taxon>Bacteria</taxon>
        <taxon>Pseudomonadati</taxon>
        <taxon>Pseudomonadota</taxon>
        <taxon>Alphaproteobacteria</taxon>
        <taxon>Hyphomicrobiales</taxon>
        <taxon>Segnochrobactraceae</taxon>
        <taxon>Pseudoxanthobacter</taxon>
    </lineage>
</organism>
<reference evidence="2 3" key="1">
    <citation type="submission" date="2016-12" db="EMBL/GenBank/DDBJ databases">
        <authorList>
            <person name="Song W.-J."/>
            <person name="Kurnit D.M."/>
        </authorList>
    </citation>
    <scope>NUCLEOTIDE SEQUENCE [LARGE SCALE GENOMIC DNA]</scope>
    <source>
        <strain evidence="2 3">DSM 19599</strain>
    </source>
</reference>
<dbReference type="EMBL" id="FRXO01000002">
    <property type="protein sequence ID" value="SHO62415.1"/>
    <property type="molecule type" value="Genomic_DNA"/>
</dbReference>
<name>A0A1M7ZBY6_9HYPH</name>
<dbReference type="InterPro" id="IPR029062">
    <property type="entry name" value="Class_I_gatase-like"/>
</dbReference>
<proteinExistence type="predicted"/>
<keyword evidence="1" id="KW-0472">Membrane</keyword>
<evidence type="ECO:0008006" key="4">
    <source>
        <dbReference type="Google" id="ProtNLM"/>
    </source>
</evidence>
<evidence type="ECO:0000313" key="3">
    <source>
        <dbReference type="Proteomes" id="UP000186406"/>
    </source>
</evidence>
<feature type="transmembrane region" description="Helical" evidence="1">
    <location>
        <begin position="672"/>
        <end position="691"/>
    </location>
</feature>
<feature type="transmembrane region" description="Helical" evidence="1">
    <location>
        <begin position="39"/>
        <end position="58"/>
    </location>
</feature>
<dbReference type="Proteomes" id="UP000186406">
    <property type="component" value="Unassembled WGS sequence"/>
</dbReference>
<dbReference type="Gene3D" id="3.40.50.880">
    <property type="match status" value="1"/>
</dbReference>
<dbReference type="PANTHER" id="PTHR37947:SF1">
    <property type="entry name" value="BLL2462 PROTEIN"/>
    <property type="match status" value="1"/>
</dbReference>
<dbReference type="RefSeq" id="WP_073626272.1">
    <property type="nucleotide sequence ID" value="NZ_FRXO01000002.1"/>
</dbReference>
<evidence type="ECO:0000313" key="2">
    <source>
        <dbReference type="EMBL" id="SHO62415.1"/>
    </source>
</evidence>